<comment type="caution">
    <text evidence="2">The sequence shown here is derived from an EMBL/GenBank/DDBJ whole genome shotgun (WGS) entry which is preliminary data.</text>
</comment>
<keyword evidence="1" id="KW-0472">Membrane</keyword>
<reference evidence="2 3" key="1">
    <citation type="submission" date="2019-03" db="EMBL/GenBank/DDBJ databases">
        <title>Freshwater and sediment microbial communities from various areas in North America, analyzing microbe dynamics in response to fracking.</title>
        <authorList>
            <person name="Lamendella R."/>
        </authorList>
    </citation>
    <scope>NUCLEOTIDE SEQUENCE [LARGE SCALE GENOMIC DNA]</scope>
    <source>
        <strain evidence="2 3">175.2</strain>
    </source>
</reference>
<dbReference type="OrthoDB" id="8305245at2"/>
<dbReference type="Proteomes" id="UP000295097">
    <property type="component" value="Unassembled WGS sequence"/>
</dbReference>
<keyword evidence="1" id="KW-0812">Transmembrane</keyword>
<keyword evidence="3" id="KW-1185">Reference proteome</keyword>
<evidence type="ECO:0008006" key="4">
    <source>
        <dbReference type="Google" id="ProtNLM"/>
    </source>
</evidence>
<proteinExistence type="predicted"/>
<evidence type="ECO:0000313" key="2">
    <source>
        <dbReference type="EMBL" id="TCT37443.1"/>
    </source>
</evidence>
<name>A0A4R3NQ30_9HYPH</name>
<accession>A0A4R3NQ30</accession>
<gene>
    <name evidence="2" type="ORF">EDC90_101820</name>
</gene>
<dbReference type="AlphaFoldDB" id="A0A4R3NQ30"/>
<evidence type="ECO:0000313" key="3">
    <source>
        <dbReference type="Proteomes" id="UP000295097"/>
    </source>
</evidence>
<sequence length="95" mass="10113">MVRISAEQIQDFSPQKPQYRSSKRYLAVSHGCAWLVIFVIVVAASLGSKGAQALAPTVIPIMAGLIAAMLGIHRVTGSRDLRTLAKIPREQAGGA</sequence>
<evidence type="ECO:0000256" key="1">
    <source>
        <dbReference type="SAM" id="Phobius"/>
    </source>
</evidence>
<protein>
    <recommendedName>
        <fullName evidence="4">NAD(P)+ transhydrogenase beta chain</fullName>
    </recommendedName>
</protein>
<dbReference type="EMBL" id="SMAR01000018">
    <property type="protein sequence ID" value="TCT37443.1"/>
    <property type="molecule type" value="Genomic_DNA"/>
</dbReference>
<organism evidence="2 3">
    <name type="scientific">Martelella mediterranea</name>
    <dbReference type="NCBI Taxonomy" id="293089"/>
    <lineage>
        <taxon>Bacteria</taxon>
        <taxon>Pseudomonadati</taxon>
        <taxon>Pseudomonadota</taxon>
        <taxon>Alphaproteobacteria</taxon>
        <taxon>Hyphomicrobiales</taxon>
        <taxon>Aurantimonadaceae</taxon>
        <taxon>Martelella</taxon>
    </lineage>
</organism>
<keyword evidence="1" id="KW-1133">Transmembrane helix</keyword>
<dbReference type="RefSeq" id="WP_132311971.1">
    <property type="nucleotide sequence ID" value="NZ_SMAR01000018.1"/>
</dbReference>
<feature type="transmembrane region" description="Helical" evidence="1">
    <location>
        <begin position="53"/>
        <end position="72"/>
    </location>
</feature>
<feature type="transmembrane region" description="Helical" evidence="1">
    <location>
        <begin position="25"/>
        <end position="47"/>
    </location>
</feature>